<keyword evidence="1" id="KW-0732">Signal</keyword>
<evidence type="ECO:0000256" key="1">
    <source>
        <dbReference type="ARBA" id="ARBA00022729"/>
    </source>
</evidence>
<evidence type="ECO:0000259" key="2">
    <source>
        <dbReference type="Pfam" id="PF13205"/>
    </source>
</evidence>
<gene>
    <name evidence="3" type="ORF">METZ01_LOCUS355386</name>
</gene>
<feature type="non-terminal residue" evidence="3">
    <location>
        <position position="129"/>
    </location>
</feature>
<protein>
    <recommendedName>
        <fullName evidence="2">SbsA Ig-like domain-containing protein</fullName>
    </recommendedName>
</protein>
<sequence>MSVKFPLPMKMKYWLLGSSILFLSCAARAPASGGPPDKEGPKLISIDPPNGSIAITPNQKITLLFNELLDPVSIPSSITFEENHKVKFRGRRIIITPETKWPENKALKIYLSRKIRDYKKNIMVQPIHL</sequence>
<dbReference type="InterPro" id="IPR032812">
    <property type="entry name" value="SbsA_Ig"/>
</dbReference>
<reference evidence="3" key="1">
    <citation type="submission" date="2018-05" db="EMBL/GenBank/DDBJ databases">
        <authorList>
            <person name="Lanie J.A."/>
            <person name="Ng W.-L."/>
            <person name="Kazmierczak K.M."/>
            <person name="Andrzejewski T.M."/>
            <person name="Davidsen T.M."/>
            <person name="Wayne K.J."/>
            <person name="Tettelin H."/>
            <person name="Glass J.I."/>
            <person name="Rusch D."/>
            <person name="Podicherti R."/>
            <person name="Tsui H.-C.T."/>
            <person name="Winkler M.E."/>
        </authorList>
    </citation>
    <scope>NUCLEOTIDE SEQUENCE</scope>
</reference>
<dbReference type="PROSITE" id="PS51257">
    <property type="entry name" value="PROKAR_LIPOPROTEIN"/>
    <property type="match status" value="1"/>
</dbReference>
<accession>A0A382RZ05</accession>
<dbReference type="EMBL" id="UINC01125001">
    <property type="protein sequence ID" value="SVD02532.1"/>
    <property type="molecule type" value="Genomic_DNA"/>
</dbReference>
<dbReference type="AlphaFoldDB" id="A0A382RZ05"/>
<dbReference type="Pfam" id="PF13205">
    <property type="entry name" value="Big_5"/>
    <property type="match status" value="1"/>
</dbReference>
<feature type="domain" description="SbsA Ig-like" evidence="2">
    <location>
        <begin position="37"/>
        <end position="124"/>
    </location>
</feature>
<organism evidence="3">
    <name type="scientific">marine metagenome</name>
    <dbReference type="NCBI Taxonomy" id="408172"/>
    <lineage>
        <taxon>unclassified sequences</taxon>
        <taxon>metagenomes</taxon>
        <taxon>ecological metagenomes</taxon>
    </lineage>
</organism>
<proteinExistence type="predicted"/>
<name>A0A382RZ05_9ZZZZ</name>
<evidence type="ECO:0000313" key="3">
    <source>
        <dbReference type="EMBL" id="SVD02532.1"/>
    </source>
</evidence>